<evidence type="ECO:0000259" key="1">
    <source>
        <dbReference type="PROSITE" id="PS50053"/>
    </source>
</evidence>
<dbReference type="Proteomes" id="UP000566819">
    <property type="component" value="Unassembled WGS sequence"/>
</dbReference>
<name>A0A8H4RLQ2_9HELO</name>
<dbReference type="OrthoDB" id="3552853at2759"/>
<sequence length="428" mass="48337">MADPFSIISLVNATLKGVILAKDFVASIQRAPRSIETLSDDLSALEGMLRHLGYLVDKSDDESHMNRIIRDPLANCEKISRQVGKLVRPYVKSSKGVTLWGRFAFGFKESEVQKLQTEMSACKQTLTIAIASADYLTGKKTARGVRRIQNHFGIESSSVAESDIGDRGYQRITEWNSKTETIFEEQIPDTPRKSIQTTMAPKQVEGSSYTFIGSTFQSQPETTVLQSFNTSSKKGKTKSTKNMGGQELELDKYWINIKEISAKGVRRYPVSVHSGLSIWTVKYRIYLDGKYKDGKGILTEYQQLRFKDIVLENVRTLADYNVQGGDELTLYKLEAANTRKKEKPSTSIMGEDLLHLWIIVPNHEDKAFTFSASDTIKAVKQKVNDIYEIPTHQQTATVDGRRLEDDKTLSDYNLRFRDTIYISTMSSC</sequence>
<evidence type="ECO:0000313" key="3">
    <source>
        <dbReference type="Proteomes" id="UP000566819"/>
    </source>
</evidence>
<dbReference type="SMART" id="SM00213">
    <property type="entry name" value="UBQ"/>
    <property type="match status" value="2"/>
</dbReference>
<dbReference type="InterPro" id="IPR029071">
    <property type="entry name" value="Ubiquitin-like_domsf"/>
</dbReference>
<proteinExistence type="predicted"/>
<dbReference type="InterPro" id="IPR000626">
    <property type="entry name" value="Ubiquitin-like_dom"/>
</dbReference>
<dbReference type="Gene3D" id="3.10.20.90">
    <property type="entry name" value="Phosphatidylinositol 3-kinase Catalytic Subunit, Chain A, domain 1"/>
    <property type="match status" value="2"/>
</dbReference>
<feature type="domain" description="Ubiquitin-like" evidence="1">
    <location>
        <begin position="354"/>
        <end position="422"/>
    </location>
</feature>
<gene>
    <name evidence="2" type="ORF">G7Y89_g6954</name>
</gene>
<dbReference type="InterPro" id="IPR050158">
    <property type="entry name" value="Ubiquitin_ubiquitin-like"/>
</dbReference>
<accession>A0A8H4RLQ2</accession>
<dbReference type="Pfam" id="PF17111">
    <property type="entry name" value="PigL_N"/>
    <property type="match status" value="1"/>
</dbReference>
<dbReference type="EMBL" id="JAAMPI010000469">
    <property type="protein sequence ID" value="KAF4631180.1"/>
    <property type="molecule type" value="Genomic_DNA"/>
</dbReference>
<dbReference type="SUPFAM" id="SSF54236">
    <property type="entry name" value="Ubiquitin-like"/>
    <property type="match status" value="2"/>
</dbReference>
<comment type="caution">
    <text evidence="2">The sequence shown here is derived from an EMBL/GenBank/DDBJ whole genome shotgun (WGS) entry which is preliminary data.</text>
</comment>
<dbReference type="PRINTS" id="PR00348">
    <property type="entry name" value="UBIQUITIN"/>
</dbReference>
<protein>
    <recommendedName>
        <fullName evidence="1">Ubiquitin-like domain-containing protein</fullName>
    </recommendedName>
</protein>
<dbReference type="CDD" id="cd17039">
    <property type="entry name" value="Ubl_ubiquitin_like"/>
    <property type="match status" value="1"/>
</dbReference>
<evidence type="ECO:0000313" key="2">
    <source>
        <dbReference type="EMBL" id="KAF4631180.1"/>
    </source>
</evidence>
<dbReference type="InterPro" id="IPR019956">
    <property type="entry name" value="Ubiquitin_dom"/>
</dbReference>
<dbReference type="Pfam" id="PF00240">
    <property type="entry name" value="ubiquitin"/>
    <property type="match status" value="2"/>
</dbReference>
<keyword evidence="3" id="KW-1185">Reference proteome</keyword>
<dbReference type="PANTHER" id="PTHR10666">
    <property type="entry name" value="UBIQUITIN"/>
    <property type="match status" value="1"/>
</dbReference>
<dbReference type="InterPro" id="IPR031348">
    <property type="entry name" value="PigL_N"/>
</dbReference>
<dbReference type="AlphaFoldDB" id="A0A8H4RLQ2"/>
<feature type="domain" description="Ubiquitin-like" evidence="1">
    <location>
        <begin position="253"/>
        <end position="330"/>
    </location>
</feature>
<organism evidence="2 3">
    <name type="scientific">Cudoniella acicularis</name>
    <dbReference type="NCBI Taxonomy" id="354080"/>
    <lineage>
        <taxon>Eukaryota</taxon>
        <taxon>Fungi</taxon>
        <taxon>Dikarya</taxon>
        <taxon>Ascomycota</taxon>
        <taxon>Pezizomycotina</taxon>
        <taxon>Leotiomycetes</taxon>
        <taxon>Helotiales</taxon>
        <taxon>Tricladiaceae</taxon>
        <taxon>Cudoniella</taxon>
    </lineage>
</organism>
<reference evidence="2 3" key="1">
    <citation type="submission" date="2020-03" db="EMBL/GenBank/DDBJ databases">
        <title>Draft Genome Sequence of Cudoniella acicularis.</title>
        <authorList>
            <person name="Buettner E."/>
            <person name="Kellner H."/>
        </authorList>
    </citation>
    <scope>NUCLEOTIDE SEQUENCE [LARGE SCALE GENOMIC DNA]</scope>
    <source>
        <strain evidence="2 3">DSM 108380</strain>
    </source>
</reference>
<dbReference type="PROSITE" id="PS50053">
    <property type="entry name" value="UBIQUITIN_2"/>
    <property type="match status" value="2"/>
</dbReference>